<evidence type="ECO:0000256" key="13">
    <source>
        <dbReference type="HAMAP-Rule" id="MF_00034"/>
    </source>
</evidence>
<evidence type="ECO:0000256" key="14">
    <source>
        <dbReference type="NCBIfam" id="TIGR00228"/>
    </source>
</evidence>
<dbReference type="FunFam" id="3.30.420.10:FF:000002">
    <property type="entry name" value="Crossover junction endodeoxyribonuclease RuvC"/>
    <property type="match status" value="1"/>
</dbReference>
<dbReference type="GO" id="GO:0006281">
    <property type="term" value="P:DNA repair"/>
    <property type="evidence" value="ECO:0007669"/>
    <property type="project" value="UniProtKB-UniRule"/>
</dbReference>
<comment type="subunit">
    <text evidence="13">Homodimer which binds Holliday junction (HJ) DNA. The HJ becomes 2-fold symmetrical on binding to RuvC with unstacked arms; it has a different conformation from HJ DNA in complex with RuvA. In the full resolvosome a probable DNA-RuvA(4)-RuvB(12)-RuvC(2) complex forms which resolves the HJ.</text>
</comment>
<evidence type="ECO:0000256" key="15">
    <source>
        <dbReference type="SAM" id="MobiDB-lite"/>
    </source>
</evidence>
<proteinExistence type="inferred from homology"/>
<keyword evidence="10 13" id="KW-0233">DNA recombination</keyword>
<keyword evidence="7 13" id="KW-0378">Hydrolase</keyword>
<evidence type="ECO:0000256" key="7">
    <source>
        <dbReference type="ARBA" id="ARBA00022801"/>
    </source>
</evidence>
<comment type="subcellular location">
    <subcellularLocation>
        <location evidence="13">Cytoplasm</location>
    </subcellularLocation>
</comment>
<comment type="function">
    <text evidence="13">The RuvA-RuvB-RuvC complex processes Holliday junction (HJ) DNA during genetic recombination and DNA repair. Endonuclease that resolves HJ intermediates. Cleaves cruciform DNA by making single-stranded nicks across the HJ at symmetrical positions within the homologous arms, yielding a 5'-phosphate and a 3'-hydroxyl group; requires a central core of homology in the junction. The consensus cleavage sequence is 5'-(A/T)TT(C/G)-3'. Cleavage occurs on the 3'-side of the TT dinucleotide at the point of strand exchange. HJ branch migration catalyzed by RuvA-RuvB allows RuvC to scan DNA until it finds its consensus sequence, where it cleaves and resolves the cruciform DNA.</text>
</comment>
<organism evidence="16 17">
    <name type="scientific">Sediminicurvatus halobius</name>
    <dbReference type="NCBI Taxonomy" id="2182432"/>
    <lineage>
        <taxon>Bacteria</taxon>
        <taxon>Pseudomonadati</taxon>
        <taxon>Pseudomonadota</taxon>
        <taxon>Gammaproteobacteria</taxon>
        <taxon>Chromatiales</taxon>
        <taxon>Ectothiorhodospiraceae</taxon>
        <taxon>Sediminicurvatus</taxon>
    </lineage>
</organism>
<reference evidence="16 17" key="1">
    <citation type="submission" date="2018-05" db="EMBL/GenBank/DDBJ databases">
        <title>Spiribacter halobius sp. nov., a moderately halophilic bacterium isolated from marine solar saltern.</title>
        <authorList>
            <person name="Zheng W.-S."/>
            <person name="Lu D.-C."/>
            <person name="Du Z.-J."/>
        </authorList>
    </citation>
    <scope>NUCLEOTIDE SEQUENCE [LARGE SCALE GENOMIC DNA]</scope>
    <source>
        <strain evidence="16 17">E85</strain>
    </source>
</reference>
<evidence type="ECO:0000256" key="6">
    <source>
        <dbReference type="ARBA" id="ARBA00022763"/>
    </source>
</evidence>
<dbReference type="InterPro" id="IPR002176">
    <property type="entry name" value="X-over_junc_endoDNase_RuvC"/>
</dbReference>
<feature type="region of interest" description="Disordered" evidence="15">
    <location>
        <begin position="1"/>
        <end position="27"/>
    </location>
</feature>
<gene>
    <name evidence="13" type="primary">ruvC</name>
    <name evidence="16" type="ORF">DEM34_17895</name>
</gene>
<dbReference type="InterPro" id="IPR012337">
    <property type="entry name" value="RNaseH-like_sf"/>
</dbReference>
<evidence type="ECO:0000256" key="9">
    <source>
        <dbReference type="ARBA" id="ARBA00023125"/>
    </source>
</evidence>
<dbReference type="HAMAP" id="MF_00034">
    <property type="entry name" value="RuvC"/>
    <property type="match status" value="1"/>
</dbReference>
<dbReference type="InterPro" id="IPR036397">
    <property type="entry name" value="RNaseH_sf"/>
</dbReference>
<comment type="catalytic activity">
    <reaction evidence="12 13">
        <text>Endonucleolytic cleavage at a junction such as a reciprocal single-stranded crossover between two homologous DNA duplexes (Holliday junction).</text>
        <dbReference type="EC" id="3.1.21.10"/>
    </reaction>
</comment>
<evidence type="ECO:0000256" key="1">
    <source>
        <dbReference type="ARBA" id="ARBA00009518"/>
    </source>
</evidence>
<dbReference type="PROSITE" id="PS01321">
    <property type="entry name" value="RUVC"/>
    <property type="match status" value="1"/>
</dbReference>
<dbReference type="GO" id="GO:0005737">
    <property type="term" value="C:cytoplasm"/>
    <property type="evidence" value="ECO:0007669"/>
    <property type="project" value="UniProtKB-SubCell"/>
</dbReference>
<evidence type="ECO:0000313" key="16">
    <source>
        <dbReference type="EMBL" id="PWG61145.1"/>
    </source>
</evidence>
<evidence type="ECO:0000256" key="10">
    <source>
        <dbReference type="ARBA" id="ARBA00023172"/>
    </source>
</evidence>
<keyword evidence="6 13" id="KW-0227">DNA damage</keyword>
<evidence type="ECO:0000256" key="4">
    <source>
        <dbReference type="ARBA" id="ARBA00022723"/>
    </source>
</evidence>
<feature type="binding site" evidence="13">
    <location>
        <position position="87"/>
    </location>
    <ligand>
        <name>Mg(2+)</name>
        <dbReference type="ChEBI" id="CHEBI:18420"/>
        <label>2</label>
    </ligand>
</feature>
<evidence type="ECO:0000256" key="11">
    <source>
        <dbReference type="ARBA" id="ARBA00023204"/>
    </source>
</evidence>
<comment type="similarity">
    <text evidence="1 13">Belongs to the RuvC family.</text>
</comment>
<keyword evidence="9 13" id="KW-0238">DNA-binding</keyword>
<keyword evidence="17" id="KW-1185">Reference proteome</keyword>
<keyword evidence="11 13" id="KW-0234">DNA repair</keyword>
<comment type="cofactor">
    <cofactor evidence="13">
        <name>Mg(2+)</name>
        <dbReference type="ChEBI" id="CHEBI:18420"/>
    </cofactor>
    <text evidence="13">Binds 2 Mg(2+) ion per subunit.</text>
</comment>
<evidence type="ECO:0000256" key="8">
    <source>
        <dbReference type="ARBA" id="ARBA00022842"/>
    </source>
</evidence>
<dbReference type="NCBIfam" id="TIGR00228">
    <property type="entry name" value="ruvC"/>
    <property type="match status" value="1"/>
</dbReference>
<dbReference type="Gene3D" id="3.30.420.10">
    <property type="entry name" value="Ribonuclease H-like superfamily/Ribonuclease H"/>
    <property type="match status" value="1"/>
</dbReference>
<name>A0A2U2MWA8_9GAMM</name>
<dbReference type="GO" id="GO:0000287">
    <property type="term" value="F:magnesium ion binding"/>
    <property type="evidence" value="ECO:0007669"/>
    <property type="project" value="UniProtKB-UniRule"/>
</dbReference>
<dbReference type="InterPro" id="IPR020563">
    <property type="entry name" value="X-over_junc_endoDNase_Mg_BS"/>
</dbReference>
<evidence type="ECO:0000256" key="3">
    <source>
        <dbReference type="ARBA" id="ARBA00022722"/>
    </source>
</evidence>
<dbReference type="PRINTS" id="PR00696">
    <property type="entry name" value="RSOLVASERUVC"/>
</dbReference>
<evidence type="ECO:0000256" key="5">
    <source>
        <dbReference type="ARBA" id="ARBA00022759"/>
    </source>
</evidence>
<dbReference type="Proteomes" id="UP000245474">
    <property type="component" value="Unassembled WGS sequence"/>
</dbReference>
<keyword evidence="5 13" id="KW-0255">Endonuclease</keyword>
<accession>A0A2U2MWA8</accession>
<dbReference type="EMBL" id="QFFI01000047">
    <property type="protein sequence ID" value="PWG61145.1"/>
    <property type="molecule type" value="Genomic_DNA"/>
</dbReference>
<feature type="active site" evidence="13">
    <location>
        <position position="28"/>
    </location>
</feature>
<evidence type="ECO:0000313" key="17">
    <source>
        <dbReference type="Proteomes" id="UP000245474"/>
    </source>
</evidence>
<dbReference type="PANTHER" id="PTHR30194:SF3">
    <property type="entry name" value="CROSSOVER JUNCTION ENDODEOXYRIBONUCLEASE RUVC"/>
    <property type="match status" value="1"/>
</dbReference>
<dbReference type="GO" id="GO:0003677">
    <property type="term" value="F:DNA binding"/>
    <property type="evidence" value="ECO:0007669"/>
    <property type="project" value="UniProtKB-KW"/>
</dbReference>
<feature type="binding site" evidence="13">
    <location>
        <position position="28"/>
    </location>
    <ligand>
        <name>Mg(2+)</name>
        <dbReference type="ChEBI" id="CHEBI:18420"/>
        <label>1</label>
    </ligand>
</feature>
<dbReference type="GO" id="GO:0006310">
    <property type="term" value="P:DNA recombination"/>
    <property type="evidence" value="ECO:0007669"/>
    <property type="project" value="UniProtKB-UniRule"/>
</dbReference>
<keyword evidence="2 13" id="KW-0963">Cytoplasm</keyword>
<dbReference type="GO" id="GO:0008821">
    <property type="term" value="F:crossover junction DNA endonuclease activity"/>
    <property type="evidence" value="ECO:0007669"/>
    <property type="project" value="UniProtKB-UniRule"/>
</dbReference>
<evidence type="ECO:0000256" key="2">
    <source>
        <dbReference type="ARBA" id="ARBA00022490"/>
    </source>
</evidence>
<protein>
    <recommendedName>
        <fullName evidence="13 14">Crossover junction endodeoxyribonuclease RuvC</fullName>
        <ecNumber evidence="13 14">3.1.21.10</ecNumber>
    </recommendedName>
    <alternativeName>
        <fullName evidence="13">Holliday junction nuclease RuvC</fullName>
    </alternativeName>
    <alternativeName>
        <fullName evidence="13">Holliday junction resolvase RuvC</fullName>
    </alternativeName>
</protein>
<feature type="active site" evidence="13">
    <location>
        <position position="159"/>
    </location>
</feature>
<dbReference type="EC" id="3.1.21.10" evidence="13 14"/>
<keyword evidence="8 13" id="KW-0460">Magnesium</keyword>
<dbReference type="GO" id="GO:0048476">
    <property type="term" value="C:Holliday junction resolvase complex"/>
    <property type="evidence" value="ECO:0007669"/>
    <property type="project" value="UniProtKB-UniRule"/>
</dbReference>
<feature type="active site" evidence="13">
    <location>
        <position position="87"/>
    </location>
</feature>
<sequence>MRTFRPPPTRRPERTVGNAGPRRILGIDPGSRRTGFGVLELHGGQSRYVASGVIQAGDGAFPGRLRTIFEGLGALIAEHGTGEAAIEQVFVNRNADSALKLGQARGAAICACASHGLPVSEYGPRAVKQALVGGGAADKRQVAYMVRMILGLEGRLQEDAADALAIALCHAQHDRMAARLAAR</sequence>
<dbReference type="OrthoDB" id="9805499at2"/>
<feature type="binding site" evidence="13">
    <location>
        <position position="159"/>
    </location>
    <ligand>
        <name>Mg(2+)</name>
        <dbReference type="ChEBI" id="CHEBI:18420"/>
        <label>1</label>
    </ligand>
</feature>
<comment type="caution">
    <text evidence="16">The sequence shown here is derived from an EMBL/GenBank/DDBJ whole genome shotgun (WGS) entry which is preliminary data.</text>
</comment>
<dbReference type="CDD" id="cd16962">
    <property type="entry name" value="RuvC"/>
    <property type="match status" value="1"/>
</dbReference>
<dbReference type="SUPFAM" id="SSF53098">
    <property type="entry name" value="Ribonuclease H-like"/>
    <property type="match status" value="1"/>
</dbReference>
<evidence type="ECO:0000256" key="12">
    <source>
        <dbReference type="ARBA" id="ARBA00029354"/>
    </source>
</evidence>
<keyword evidence="3 13" id="KW-0540">Nuclease</keyword>
<dbReference type="Pfam" id="PF02075">
    <property type="entry name" value="RuvC"/>
    <property type="match status" value="1"/>
</dbReference>
<dbReference type="AlphaFoldDB" id="A0A2U2MWA8"/>
<keyword evidence="4 13" id="KW-0479">Metal-binding</keyword>
<dbReference type="PANTHER" id="PTHR30194">
    <property type="entry name" value="CROSSOVER JUNCTION ENDODEOXYRIBONUCLEASE RUVC"/>
    <property type="match status" value="1"/>
</dbReference>